<evidence type="ECO:0008006" key="3">
    <source>
        <dbReference type="Google" id="ProtNLM"/>
    </source>
</evidence>
<keyword evidence="2" id="KW-1185">Reference proteome</keyword>
<gene>
    <name evidence="1" type="ORF">ACFQO9_15125</name>
</gene>
<accession>A0ABW2M3G8</accession>
<organism evidence="1 2">
    <name type="scientific">Chryseobacterium zhengzhouense</name>
    <dbReference type="NCBI Taxonomy" id="1636086"/>
    <lineage>
        <taxon>Bacteria</taxon>
        <taxon>Pseudomonadati</taxon>
        <taxon>Bacteroidota</taxon>
        <taxon>Flavobacteriia</taxon>
        <taxon>Flavobacteriales</taxon>
        <taxon>Weeksellaceae</taxon>
        <taxon>Chryseobacterium group</taxon>
        <taxon>Chryseobacterium</taxon>
    </lineage>
</organism>
<sequence length="178" mass="20639">MIKNLILLFVLISLVSCSNKSQEKPNFTKYSFENILSYNNEDTIFIKSKFPDCGEWGGHEELIKIYRSEDRNPKLSYTKFKVVCGVIDSKGSIIQTKMFTKDIFLSNSQQLVLMKYMNDLMKSKFLNKEISNSGNSFYLSNTKEDLKISHYGNQQILLESYNNLMTSLKLPKVNIDNR</sequence>
<protein>
    <recommendedName>
        <fullName evidence="3">Lipoprotein</fullName>
    </recommendedName>
</protein>
<comment type="caution">
    <text evidence="1">The sequence shown here is derived from an EMBL/GenBank/DDBJ whole genome shotgun (WGS) entry which is preliminary data.</text>
</comment>
<dbReference type="EMBL" id="JBHTCR010000007">
    <property type="protein sequence ID" value="MFC7348049.1"/>
    <property type="molecule type" value="Genomic_DNA"/>
</dbReference>
<proteinExistence type="predicted"/>
<name>A0ABW2M3G8_9FLAO</name>
<reference evidence="2" key="1">
    <citation type="journal article" date="2019" name="Int. J. Syst. Evol. Microbiol.">
        <title>The Global Catalogue of Microorganisms (GCM) 10K type strain sequencing project: providing services to taxonomists for standard genome sequencing and annotation.</title>
        <authorList>
            <consortium name="The Broad Institute Genomics Platform"/>
            <consortium name="The Broad Institute Genome Sequencing Center for Infectious Disease"/>
            <person name="Wu L."/>
            <person name="Ma J."/>
        </authorList>
    </citation>
    <scope>NUCLEOTIDE SEQUENCE [LARGE SCALE GENOMIC DNA]</scope>
    <source>
        <strain evidence="2">CCUG 54781</strain>
    </source>
</reference>
<evidence type="ECO:0000313" key="1">
    <source>
        <dbReference type="EMBL" id="MFC7348049.1"/>
    </source>
</evidence>
<dbReference type="RefSeq" id="WP_378180992.1">
    <property type="nucleotide sequence ID" value="NZ_JBHTCR010000007.1"/>
</dbReference>
<evidence type="ECO:0000313" key="2">
    <source>
        <dbReference type="Proteomes" id="UP001596550"/>
    </source>
</evidence>
<dbReference type="Proteomes" id="UP001596550">
    <property type="component" value="Unassembled WGS sequence"/>
</dbReference>
<dbReference type="PROSITE" id="PS51257">
    <property type="entry name" value="PROKAR_LIPOPROTEIN"/>
    <property type="match status" value="1"/>
</dbReference>